<dbReference type="EMBL" id="CAUYUJ010008882">
    <property type="protein sequence ID" value="CAK0825223.1"/>
    <property type="molecule type" value="Genomic_DNA"/>
</dbReference>
<dbReference type="Proteomes" id="UP001189429">
    <property type="component" value="Unassembled WGS sequence"/>
</dbReference>
<sequence length="125" mass="12837">MVDAVLAALARAQAAGTELAFVVVLPGSTAQEARAAGKSAARSAEALDQLLESPFLQAATPKHVWPFRYGLAFKTDAPWPPLQASARLVVLQSLPARPRAGPAEPGLLRSALRAWGGGGAGEADA</sequence>
<organism evidence="1 2">
    <name type="scientific">Prorocentrum cordatum</name>
    <dbReference type="NCBI Taxonomy" id="2364126"/>
    <lineage>
        <taxon>Eukaryota</taxon>
        <taxon>Sar</taxon>
        <taxon>Alveolata</taxon>
        <taxon>Dinophyceae</taxon>
        <taxon>Prorocentrales</taxon>
        <taxon>Prorocentraceae</taxon>
        <taxon>Prorocentrum</taxon>
    </lineage>
</organism>
<keyword evidence="2" id="KW-1185">Reference proteome</keyword>
<name>A0ABN9S2E8_9DINO</name>
<protein>
    <submittedName>
        <fullName evidence="1">Uncharacterized protein</fullName>
    </submittedName>
</protein>
<proteinExistence type="predicted"/>
<accession>A0ABN9S2E8</accession>
<evidence type="ECO:0000313" key="1">
    <source>
        <dbReference type="EMBL" id="CAK0825223.1"/>
    </source>
</evidence>
<reference evidence="1" key="1">
    <citation type="submission" date="2023-10" db="EMBL/GenBank/DDBJ databases">
        <authorList>
            <person name="Chen Y."/>
            <person name="Shah S."/>
            <person name="Dougan E. K."/>
            <person name="Thang M."/>
            <person name="Chan C."/>
        </authorList>
    </citation>
    <scope>NUCLEOTIDE SEQUENCE [LARGE SCALE GENOMIC DNA]</scope>
</reference>
<gene>
    <name evidence="1" type="ORF">PCOR1329_LOCUS25392</name>
</gene>
<evidence type="ECO:0000313" key="2">
    <source>
        <dbReference type="Proteomes" id="UP001189429"/>
    </source>
</evidence>
<comment type="caution">
    <text evidence="1">The sequence shown here is derived from an EMBL/GenBank/DDBJ whole genome shotgun (WGS) entry which is preliminary data.</text>
</comment>